<name>A0ABR7H3Z6_9FIRM</name>
<sequence>MTLSEKQSFKNRTLYGTVCDASHSKAESLQYHSANYFPDSEAGAAAAADVAAVPMAAGPTVAEAGAAAAVAAAGAAAA</sequence>
<dbReference type="RefSeq" id="WP_187020587.1">
    <property type="nucleotide sequence ID" value="NZ_JACOPB010000002.1"/>
</dbReference>
<evidence type="ECO:0000313" key="2">
    <source>
        <dbReference type="Proteomes" id="UP000634672"/>
    </source>
</evidence>
<dbReference type="Proteomes" id="UP000634672">
    <property type="component" value="Unassembled WGS sequence"/>
</dbReference>
<accession>A0ABR7H3Z6</accession>
<comment type="caution">
    <text evidence="1">The sequence shown here is derived from an EMBL/GenBank/DDBJ whole genome shotgun (WGS) entry which is preliminary data.</text>
</comment>
<gene>
    <name evidence="1" type="ORF">H8S75_08115</name>
</gene>
<proteinExistence type="predicted"/>
<feature type="non-terminal residue" evidence="1">
    <location>
        <position position="78"/>
    </location>
</feature>
<keyword evidence="2" id="KW-1185">Reference proteome</keyword>
<protein>
    <submittedName>
        <fullName evidence="1">Uncharacterized protein</fullName>
    </submittedName>
</protein>
<reference evidence="1 2" key="1">
    <citation type="submission" date="2020-08" db="EMBL/GenBank/DDBJ databases">
        <title>Genome public.</title>
        <authorList>
            <person name="Liu C."/>
            <person name="Sun Q."/>
        </authorList>
    </citation>
    <scope>NUCLEOTIDE SEQUENCE [LARGE SCALE GENOMIC DNA]</scope>
    <source>
        <strain evidence="1 2">NSJ-66</strain>
    </source>
</reference>
<evidence type="ECO:0000313" key="1">
    <source>
        <dbReference type="EMBL" id="MBC5707915.1"/>
    </source>
</evidence>
<dbReference type="EMBL" id="JACOPB010000002">
    <property type="protein sequence ID" value="MBC5707915.1"/>
    <property type="molecule type" value="Genomic_DNA"/>
</dbReference>
<organism evidence="1 2">
    <name type="scientific">Hungatella hominis</name>
    <dbReference type="NCBI Taxonomy" id="2763050"/>
    <lineage>
        <taxon>Bacteria</taxon>
        <taxon>Bacillati</taxon>
        <taxon>Bacillota</taxon>
        <taxon>Clostridia</taxon>
        <taxon>Lachnospirales</taxon>
        <taxon>Lachnospiraceae</taxon>
        <taxon>Hungatella</taxon>
    </lineage>
</organism>